<dbReference type="Gene3D" id="1.10.287.130">
    <property type="match status" value="1"/>
</dbReference>
<keyword evidence="12" id="KW-1185">Reference proteome</keyword>
<feature type="domain" description="PAS" evidence="9">
    <location>
        <begin position="504"/>
        <end position="573"/>
    </location>
</feature>
<dbReference type="Proteomes" id="UP001209229">
    <property type="component" value="Unassembled WGS sequence"/>
</dbReference>
<gene>
    <name evidence="11" type="ORF">OM075_05025</name>
</gene>
<dbReference type="CDD" id="cd00082">
    <property type="entry name" value="HisKA"/>
    <property type="match status" value="1"/>
</dbReference>
<dbReference type="AlphaFoldDB" id="A0AAE3M2V4"/>
<dbReference type="Gene3D" id="3.30.450.40">
    <property type="match status" value="1"/>
</dbReference>
<reference evidence="11" key="1">
    <citation type="submission" date="2022-10" db="EMBL/GenBank/DDBJ databases">
        <authorList>
            <person name="Yu W.X."/>
        </authorList>
    </citation>
    <scope>NUCLEOTIDE SEQUENCE</scope>
    <source>
        <strain evidence="11">AAT</strain>
    </source>
</reference>
<dbReference type="SUPFAM" id="SSF55874">
    <property type="entry name" value="ATPase domain of HSP90 chaperone/DNA topoisomerase II/histidine kinase"/>
    <property type="match status" value="1"/>
</dbReference>
<dbReference type="Gene3D" id="3.40.50.2300">
    <property type="match status" value="1"/>
</dbReference>
<dbReference type="Pfam" id="PF08448">
    <property type="entry name" value="PAS_4"/>
    <property type="match status" value="1"/>
</dbReference>
<dbReference type="PROSITE" id="PS50112">
    <property type="entry name" value="PAS"/>
    <property type="match status" value="1"/>
</dbReference>
<evidence type="ECO:0000259" key="7">
    <source>
        <dbReference type="PROSITE" id="PS50109"/>
    </source>
</evidence>
<organism evidence="11 12">
    <name type="scientific">Plebeiibacterium sediminum</name>
    <dbReference type="NCBI Taxonomy" id="2992112"/>
    <lineage>
        <taxon>Bacteria</taxon>
        <taxon>Pseudomonadati</taxon>
        <taxon>Bacteroidota</taxon>
        <taxon>Bacteroidia</taxon>
        <taxon>Marinilabiliales</taxon>
        <taxon>Marinilabiliaceae</taxon>
        <taxon>Plebeiibacterium</taxon>
    </lineage>
</organism>
<dbReference type="InterPro" id="IPR036890">
    <property type="entry name" value="HATPase_C_sf"/>
</dbReference>
<feature type="modified residue" description="4-aspartylphosphate" evidence="6">
    <location>
        <position position="1074"/>
    </location>
</feature>
<feature type="domain" description="Histidine kinase" evidence="7">
    <location>
        <begin position="772"/>
        <end position="992"/>
    </location>
</feature>
<dbReference type="SMART" id="SM00091">
    <property type="entry name" value="PAS"/>
    <property type="match status" value="3"/>
</dbReference>
<dbReference type="InterPro" id="IPR001789">
    <property type="entry name" value="Sig_transdc_resp-reg_receiver"/>
</dbReference>
<evidence type="ECO:0000256" key="3">
    <source>
        <dbReference type="ARBA" id="ARBA00022553"/>
    </source>
</evidence>
<dbReference type="PRINTS" id="PR00344">
    <property type="entry name" value="BCTRLSENSOR"/>
</dbReference>
<dbReference type="InterPro" id="IPR005467">
    <property type="entry name" value="His_kinase_dom"/>
</dbReference>
<dbReference type="InterPro" id="IPR000014">
    <property type="entry name" value="PAS"/>
</dbReference>
<evidence type="ECO:0000259" key="8">
    <source>
        <dbReference type="PROSITE" id="PS50110"/>
    </source>
</evidence>
<protein>
    <recommendedName>
        <fullName evidence="2">histidine kinase</fullName>
        <ecNumber evidence="2">2.7.13.3</ecNumber>
    </recommendedName>
</protein>
<dbReference type="Pfam" id="PF00512">
    <property type="entry name" value="HisKA"/>
    <property type="match status" value="1"/>
</dbReference>
<dbReference type="InterPro" id="IPR003661">
    <property type="entry name" value="HisK_dim/P_dom"/>
</dbReference>
<evidence type="ECO:0000259" key="9">
    <source>
        <dbReference type="PROSITE" id="PS50112"/>
    </source>
</evidence>
<dbReference type="PANTHER" id="PTHR43047">
    <property type="entry name" value="TWO-COMPONENT HISTIDINE PROTEIN KINASE"/>
    <property type="match status" value="1"/>
</dbReference>
<keyword evidence="5" id="KW-0418">Kinase</keyword>
<dbReference type="InterPro" id="IPR013656">
    <property type="entry name" value="PAS_4"/>
</dbReference>
<dbReference type="Gene3D" id="3.30.450.20">
    <property type="entry name" value="PAS domain"/>
    <property type="match status" value="3"/>
</dbReference>
<feature type="domain" description="PAC" evidence="10">
    <location>
        <begin position="703"/>
        <end position="754"/>
    </location>
</feature>
<accession>A0AAE3M2V4</accession>
<dbReference type="InterPro" id="IPR029016">
    <property type="entry name" value="GAF-like_dom_sf"/>
</dbReference>
<dbReference type="SMART" id="SM00387">
    <property type="entry name" value="HATPase_c"/>
    <property type="match status" value="1"/>
</dbReference>
<dbReference type="EMBL" id="JAPDPJ010000006">
    <property type="protein sequence ID" value="MCW3785817.1"/>
    <property type="molecule type" value="Genomic_DNA"/>
</dbReference>
<dbReference type="NCBIfam" id="TIGR00229">
    <property type="entry name" value="sensory_box"/>
    <property type="match status" value="1"/>
</dbReference>
<evidence type="ECO:0000256" key="4">
    <source>
        <dbReference type="ARBA" id="ARBA00022679"/>
    </source>
</evidence>
<feature type="domain" description="Response regulatory" evidence="8">
    <location>
        <begin position="1024"/>
        <end position="1139"/>
    </location>
</feature>
<dbReference type="EC" id="2.7.13.3" evidence="2"/>
<name>A0AAE3M2V4_9BACT</name>
<dbReference type="SUPFAM" id="SSF47384">
    <property type="entry name" value="Homodimeric domain of signal transducing histidine kinase"/>
    <property type="match status" value="1"/>
</dbReference>
<keyword evidence="3 6" id="KW-0597">Phosphoprotein</keyword>
<dbReference type="Pfam" id="PF02518">
    <property type="entry name" value="HATPase_c"/>
    <property type="match status" value="1"/>
</dbReference>
<dbReference type="InterPro" id="IPR011006">
    <property type="entry name" value="CheY-like_superfamily"/>
</dbReference>
<dbReference type="InterPro" id="IPR035965">
    <property type="entry name" value="PAS-like_dom_sf"/>
</dbReference>
<sequence>MNRESLENSSRLHALEAEVKHLKGLLNKVSAPHKDIKGSIDHWLELKLEGLIQKQLVYEDLVIAVLKEIGRSVDIDRVSIYDHDDSLNGYLAKYQWCNDRYQEYYPSDLIIQDNENPLINPTHENAFTTCFLNQDLEKSLALKFEIFQVQSLLILSYSSAEIQNGFVVFETCSFNREWYDFEIQEQILNFKIVLSYLNSYWYKKNEERDLYYRNLLHNATRLISRDKQTKKSIYKIFDLIGKGLHLSKVYFVPKASFSNHHEFYWSNNPEAEENGLIGLDVEKLIGNKKIEEAFIFTAQNLAKENIDGASNCNVSVNAIVCNTEAQGWLVTEFKDDTVIDIFRYTPFINSIAHLVSSLFCDLYQESELNTRCLYLLEANRALTIKESFLEGVLKNAPVGIVKLIDGTVKLINDKVCEIFELGSEEILNKPLQELLNNSDTQHLLEQIKRENSVANKVFEIKVGLYTKVLSVLGSLDYSNKDNGHLLFISDVTSQFNIDQKYSELKDRYEKILETSIDGVIITDINANVKFINKSARELLHYDLVEANHLNLELLLSQDSTTFFNEMHAVLYSGNLYRVCSCLKDKDGKKINVDLCVNKILIDHKEHYYITVHEISFAQSQDPILVASEKEFKRLAHNSPDIILRLNRERKILFYNEALISHFSFLKDKEVIGKSLTELNVYNELVGSTWKSKIDDAINFKEKTSMELGFSDESLDLYFDWIITPELNDAGEVDSLLAIGRSLTERKKFEKQLMEAKVKAEESDKLKSSFLANMSHELRTPLNAIVGFSALLRGSGISEEEKEDYVDVIHKNSDSLMSLINNIIDVAKIESGKISVEKEEVDIHEILKSLYADFSPKIEIEHKGRVKLYLSIPKSEKCILISDPIRLRQMLVNLIGNAIKFTIKGFIEFGYTRDGDLIRFFVKDTGIGISEAKQKIIFQPFRKEVESNNQIYGGTGVGLSICEKIIQALGGEIGLNSEKGEGSEFFFTHPIEVVNSDDIKNVISHKTITISNPVLPKNYYWPNKLILLVDENSSSHLQMRKFIEKTGLTLVSARTAAGASKLLMNRKDIHLVLMDLKFPDSTGQELVQVIKGMNKSIPVIAHSEVAVNGNCSDILNQGFDACISKPTQKDELLMVMDKFLVEANNTK</sequence>
<evidence type="ECO:0000313" key="11">
    <source>
        <dbReference type="EMBL" id="MCW3785817.1"/>
    </source>
</evidence>
<comment type="catalytic activity">
    <reaction evidence="1">
        <text>ATP + protein L-histidine = ADP + protein N-phospho-L-histidine.</text>
        <dbReference type="EC" id="2.7.13.3"/>
    </reaction>
</comment>
<dbReference type="SMART" id="SM00448">
    <property type="entry name" value="REC"/>
    <property type="match status" value="1"/>
</dbReference>
<dbReference type="InterPro" id="IPR004358">
    <property type="entry name" value="Sig_transdc_His_kin-like_C"/>
</dbReference>
<dbReference type="CDD" id="cd16922">
    <property type="entry name" value="HATPase_EvgS-ArcB-TorS-like"/>
    <property type="match status" value="1"/>
</dbReference>
<evidence type="ECO:0000256" key="2">
    <source>
        <dbReference type="ARBA" id="ARBA00012438"/>
    </source>
</evidence>
<comment type="caution">
    <text evidence="11">The sequence shown here is derived from an EMBL/GenBank/DDBJ whole genome shotgun (WGS) entry which is preliminary data.</text>
</comment>
<dbReference type="GO" id="GO:0006355">
    <property type="term" value="P:regulation of DNA-templated transcription"/>
    <property type="evidence" value="ECO:0007669"/>
    <property type="project" value="InterPro"/>
</dbReference>
<dbReference type="InterPro" id="IPR013767">
    <property type="entry name" value="PAS_fold"/>
</dbReference>
<dbReference type="CDD" id="cd00130">
    <property type="entry name" value="PAS"/>
    <property type="match status" value="3"/>
</dbReference>
<dbReference type="RefSeq" id="WP_301189388.1">
    <property type="nucleotide sequence ID" value="NZ_JAPDPJ010000006.1"/>
</dbReference>
<dbReference type="Pfam" id="PF00072">
    <property type="entry name" value="Response_reg"/>
    <property type="match status" value="1"/>
</dbReference>
<evidence type="ECO:0000259" key="10">
    <source>
        <dbReference type="PROSITE" id="PS50113"/>
    </source>
</evidence>
<dbReference type="Gene3D" id="3.30.565.10">
    <property type="entry name" value="Histidine kinase-like ATPase, C-terminal domain"/>
    <property type="match status" value="1"/>
</dbReference>
<dbReference type="SUPFAM" id="SSF55785">
    <property type="entry name" value="PYP-like sensor domain (PAS domain)"/>
    <property type="match status" value="3"/>
</dbReference>
<dbReference type="PROSITE" id="PS50110">
    <property type="entry name" value="RESPONSE_REGULATORY"/>
    <property type="match status" value="1"/>
</dbReference>
<dbReference type="GO" id="GO:0000155">
    <property type="term" value="F:phosphorelay sensor kinase activity"/>
    <property type="evidence" value="ECO:0007669"/>
    <property type="project" value="InterPro"/>
</dbReference>
<keyword evidence="4" id="KW-0808">Transferase</keyword>
<dbReference type="InterPro" id="IPR036097">
    <property type="entry name" value="HisK_dim/P_sf"/>
</dbReference>
<dbReference type="PROSITE" id="PS50113">
    <property type="entry name" value="PAC"/>
    <property type="match status" value="1"/>
</dbReference>
<dbReference type="InterPro" id="IPR003594">
    <property type="entry name" value="HATPase_dom"/>
</dbReference>
<dbReference type="Pfam" id="PF00989">
    <property type="entry name" value="PAS"/>
    <property type="match status" value="2"/>
</dbReference>
<evidence type="ECO:0000256" key="5">
    <source>
        <dbReference type="ARBA" id="ARBA00022777"/>
    </source>
</evidence>
<dbReference type="InterPro" id="IPR000700">
    <property type="entry name" value="PAS-assoc_C"/>
</dbReference>
<dbReference type="SUPFAM" id="SSF52172">
    <property type="entry name" value="CheY-like"/>
    <property type="match status" value="1"/>
</dbReference>
<evidence type="ECO:0000313" key="12">
    <source>
        <dbReference type="Proteomes" id="UP001209229"/>
    </source>
</evidence>
<evidence type="ECO:0000256" key="1">
    <source>
        <dbReference type="ARBA" id="ARBA00000085"/>
    </source>
</evidence>
<evidence type="ECO:0000256" key="6">
    <source>
        <dbReference type="PROSITE-ProRule" id="PRU00169"/>
    </source>
</evidence>
<dbReference type="PANTHER" id="PTHR43047:SF64">
    <property type="entry name" value="HISTIDINE KINASE CONTAINING CHEY-HOMOLOGOUS RECEIVER DOMAIN AND PAS DOMAIN-RELATED"/>
    <property type="match status" value="1"/>
</dbReference>
<dbReference type="PROSITE" id="PS50109">
    <property type="entry name" value="HIS_KIN"/>
    <property type="match status" value="1"/>
</dbReference>
<proteinExistence type="predicted"/>
<dbReference type="SMART" id="SM00388">
    <property type="entry name" value="HisKA"/>
    <property type="match status" value="1"/>
</dbReference>